<dbReference type="InterPro" id="IPR021130">
    <property type="entry name" value="PRib-ATP_PPHydrolase-like"/>
</dbReference>
<evidence type="ECO:0000313" key="1">
    <source>
        <dbReference type="EMBL" id="MEO1781427.1"/>
    </source>
</evidence>
<dbReference type="Proteomes" id="UP001429357">
    <property type="component" value="Unassembled WGS sequence"/>
</dbReference>
<evidence type="ECO:0008006" key="3">
    <source>
        <dbReference type="Google" id="ProtNLM"/>
    </source>
</evidence>
<comment type="caution">
    <text evidence="1">The sequence shown here is derived from an EMBL/GenBank/DDBJ whole genome shotgun (WGS) entry which is preliminary data.</text>
</comment>
<evidence type="ECO:0000313" key="2">
    <source>
        <dbReference type="Proteomes" id="UP001429357"/>
    </source>
</evidence>
<sequence>MTQSLTPYQMVAAFHETFDPRKPDRPTALPKAEVCHRAGFQVEELVELLFAAASDHEDFAQSVAGLQEAIRQAQAKVLKKAPAKQKKDELVEQVDALTDLLYLTYGSFALMGVDPDPIFAIVHQANMGKLFPDGQPHYDPVTNKVLKPEDWQKNYAPEGKIAAELQRQTRLAQQVTHQTPS</sequence>
<dbReference type="Pfam" id="PF01503">
    <property type="entry name" value="PRA-PH"/>
    <property type="match status" value="1"/>
</dbReference>
<reference evidence="1 2" key="2">
    <citation type="submission" date="2024-02" db="EMBL/GenBank/DDBJ databases">
        <title>The Genome Sequence of Enterococcus diestrammenae JM9A.</title>
        <authorList>
            <person name="Earl A."/>
            <person name="Manson A."/>
            <person name="Gilmore M."/>
            <person name="Sanders J."/>
            <person name="Shea T."/>
            <person name="Howe W."/>
            <person name="Livny J."/>
            <person name="Cuomo C."/>
            <person name="Neafsey D."/>
            <person name="Birren B."/>
        </authorList>
    </citation>
    <scope>NUCLEOTIDE SEQUENCE [LARGE SCALE GENOMIC DNA]</scope>
    <source>
        <strain evidence="1 2">JM9A</strain>
    </source>
</reference>
<protein>
    <recommendedName>
        <fullName evidence="3">HAD family hydrolase</fullName>
    </recommendedName>
</protein>
<keyword evidence="2" id="KW-1185">Reference proteome</keyword>
<dbReference type="CDD" id="cd11545">
    <property type="entry name" value="NTP-PPase_YP_001813558"/>
    <property type="match status" value="1"/>
</dbReference>
<name>A0ABV0F2Y2_9ENTE</name>
<dbReference type="InterPro" id="IPR023292">
    <property type="entry name" value="NTP_PyroPHydrolase-like_dom_sf"/>
</dbReference>
<reference evidence="2" key="1">
    <citation type="submission" date="2016-06" db="EMBL/GenBank/DDBJ databases">
        <title>Four novel species of enterococci isolated from chicken manure.</title>
        <authorList>
            <person name="Van Tyne D."/>
        </authorList>
    </citation>
    <scope>NUCLEOTIDE SEQUENCE [LARGE SCALE GENOMIC DNA]</scope>
    <source>
        <strain evidence="2">JM9A</strain>
    </source>
</reference>
<accession>A0ABV0F2Y2</accession>
<dbReference type="EMBL" id="MAEI02000001">
    <property type="protein sequence ID" value="MEO1781427.1"/>
    <property type="molecule type" value="Genomic_DNA"/>
</dbReference>
<gene>
    <name evidence="1" type="ORF">BAU18_001012</name>
</gene>
<proteinExistence type="predicted"/>
<organism evidence="1 2">
    <name type="scientific">Enterococcus diestrammenae</name>
    <dbReference type="NCBI Taxonomy" id="1155073"/>
    <lineage>
        <taxon>Bacteria</taxon>
        <taxon>Bacillati</taxon>
        <taxon>Bacillota</taxon>
        <taxon>Bacilli</taxon>
        <taxon>Lactobacillales</taxon>
        <taxon>Enterococcaceae</taxon>
        <taxon>Enterococcus</taxon>
    </lineage>
</organism>
<dbReference type="Gene3D" id="1.10.3420.10">
    <property type="entry name" value="putative ntp pyrophosphohydrolase like domain"/>
    <property type="match status" value="1"/>
</dbReference>